<accession>A0ABN9R2J3</accession>
<dbReference type="Gene3D" id="3.40.50.300">
    <property type="entry name" value="P-loop containing nucleotide triphosphate hydrolases"/>
    <property type="match status" value="1"/>
</dbReference>
<keyword evidence="3" id="KW-1185">Reference proteome</keyword>
<protein>
    <submittedName>
        <fullName evidence="2">Uncharacterized protein</fullName>
    </submittedName>
</protein>
<gene>
    <name evidence="2" type="ORF">PCOR1329_LOCUS17067</name>
</gene>
<evidence type="ECO:0000313" key="2">
    <source>
        <dbReference type="EMBL" id="CAK0812969.1"/>
    </source>
</evidence>
<feature type="chain" id="PRO_5045592857" evidence="1">
    <location>
        <begin position="20"/>
        <end position="171"/>
    </location>
</feature>
<feature type="signal peptide" evidence="1">
    <location>
        <begin position="1"/>
        <end position="19"/>
    </location>
</feature>
<sequence>MPLVCKLLAESLLTIPALADVASDHLEVALYEEWTKDLARFAEQMGFFLGLDSTEMVRFAREKQREPVTPKWVGELTDKEVSQIENDPYCRAYMDRVGYKPGKEKGIDHSGLRSSAELKKGLSSAEQSVISALLAEGRADAEHTRELVARAQEIHRQRAAAKAAADRVVMH</sequence>
<evidence type="ECO:0000256" key="1">
    <source>
        <dbReference type="SAM" id="SignalP"/>
    </source>
</evidence>
<reference evidence="2" key="1">
    <citation type="submission" date="2023-10" db="EMBL/GenBank/DDBJ databases">
        <authorList>
            <person name="Chen Y."/>
            <person name="Shah S."/>
            <person name="Dougan E. K."/>
            <person name="Thang M."/>
            <person name="Chan C."/>
        </authorList>
    </citation>
    <scope>NUCLEOTIDE SEQUENCE [LARGE SCALE GENOMIC DNA]</scope>
</reference>
<dbReference type="Proteomes" id="UP001189429">
    <property type="component" value="Unassembled WGS sequence"/>
</dbReference>
<keyword evidence="1" id="KW-0732">Signal</keyword>
<dbReference type="EMBL" id="CAUYUJ010005259">
    <property type="protein sequence ID" value="CAK0812969.1"/>
    <property type="molecule type" value="Genomic_DNA"/>
</dbReference>
<dbReference type="InterPro" id="IPR027417">
    <property type="entry name" value="P-loop_NTPase"/>
</dbReference>
<comment type="caution">
    <text evidence="2">The sequence shown here is derived from an EMBL/GenBank/DDBJ whole genome shotgun (WGS) entry which is preliminary data.</text>
</comment>
<organism evidence="2 3">
    <name type="scientific">Prorocentrum cordatum</name>
    <dbReference type="NCBI Taxonomy" id="2364126"/>
    <lineage>
        <taxon>Eukaryota</taxon>
        <taxon>Sar</taxon>
        <taxon>Alveolata</taxon>
        <taxon>Dinophyceae</taxon>
        <taxon>Prorocentrales</taxon>
        <taxon>Prorocentraceae</taxon>
        <taxon>Prorocentrum</taxon>
    </lineage>
</organism>
<name>A0ABN9R2J3_9DINO</name>
<evidence type="ECO:0000313" key="3">
    <source>
        <dbReference type="Proteomes" id="UP001189429"/>
    </source>
</evidence>
<proteinExistence type="predicted"/>